<evidence type="ECO:0000259" key="2">
    <source>
        <dbReference type="Pfam" id="PF18962"/>
    </source>
</evidence>
<dbReference type="NCBIfam" id="TIGR04183">
    <property type="entry name" value="Por_Secre_tail"/>
    <property type="match status" value="1"/>
</dbReference>
<gene>
    <name evidence="3" type="ORF">OU798_19350</name>
</gene>
<proteinExistence type="predicted"/>
<feature type="chain" id="PRO_5040899585" evidence="1">
    <location>
        <begin position="24"/>
        <end position="782"/>
    </location>
</feature>
<dbReference type="Gene3D" id="2.160.20.110">
    <property type="match status" value="2"/>
</dbReference>
<dbReference type="InterPro" id="IPR026444">
    <property type="entry name" value="Secre_tail"/>
</dbReference>
<name>A0A9X3F8V8_9BACT</name>
<keyword evidence="4" id="KW-1185">Reference proteome</keyword>
<dbReference type="EMBL" id="JAPOHD010000059">
    <property type="protein sequence ID" value="MCY1722515.1"/>
    <property type="molecule type" value="Genomic_DNA"/>
</dbReference>
<evidence type="ECO:0000313" key="3">
    <source>
        <dbReference type="EMBL" id="MCY1722515.1"/>
    </source>
</evidence>
<protein>
    <submittedName>
        <fullName evidence="3">T9SS type A sorting domain-containing protein</fullName>
    </submittedName>
</protein>
<dbReference type="AlphaFoldDB" id="A0A9X3F8V8"/>
<dbReference type="Proteomes" id="UP001145087">
    <property type="component" value="Unassembled WGS sequence"/>
</dbReference>
<organism evidence="3 4">
    <name type="scientific">Draconibacterium aestuarii</name>
    <dbReference type="NCBI Taxonomy" id="2998507"/>
    <lineage>
        <taxon>Bacteria</taxon>
        <taxon>Pseudomonadati</taxon>
        <taxon>Bacteroidota</taxon>
        <taxon>Bacteroidia</taxon>
        <taxon>Marinilabiliales</taxon>
        <taxon>Prolixibacteraceae</taxon>
        <taxon>Draconibacterium</taxon>
    </lineage>
</organism>
<feature type="domain" description="Secretion system C-terminal sorting" evidence="2">
    <location>
        <begin position="713"/>
        <end position="780"/>
    </location>
</feature>
<sequence length="782" mass="85545">MRNVLLGLCMALILVGNASESSAQTPIVPVDGDGTEINPYHISSLENLYWLSQNEEEWDKHYIQTADINAAATKTWDFGDHDEDPNTPDTTMGFTPIGFFGFTTIAFTGSYNGDGHTIDSLYINRLTPFAVGLFGHTNEASITRLGLTNLEVTGGSYYIGGVIGSAYKSEISYTYAKGIIKGSTSGFLVGNLEYSTIYDCYAAGTIAEGYSDGLLGSGANSLIKNSYSAVNAVNRTPCMLGGHYDLENAFYDTDLAGDNRVDTMAKVSYELKLSCTYLESGWDFMDEDVNGTGGVWGMNEKNNNGYPFLWWEGYENAANYSNCCFYPEFVIEGDGSAENPYQLENDCQLKWLSQNDSVWNKHFIQINDISLSASINWNYGNQDQDGNTALEPLGFKPIGHYFRNANQTITTVGFEGTYNGQGFMITDLYMNRPQLDHIGFFGVIKSGKVKNLGITRANITGGTATAIFAGNIQESTIEDCYSQGSVTGGTVYGGMVGGFVGGVNWDSYINRCYADCDVKSDYGDVGGFMGSGSGEISFCYALGTVSGGSSVGGFVGFQSGTIKNSYCRNSISSEANRNVGGFVGWGHTDGRAEHCYSASIVNCPDGNYVDGFVGVRTEFYMDDCLFDSTLTSMHNIHGGIQYPTDEMKDMCTYLNRHWDFFSENGNGTDDYWKINENYNDGYPFLFWQDGQHTGDCLVNSATTLTDEIKFQAYPNPAQSVITIETTTLSSKVEIIDSKGNLITTLYANGEPITVDISSFHAGLYFVREITDDAIYSQKIIKQ</sequence>
<comment type="caution">
    <text evidence="3">The sequence shown here is derived from an EMBL/GenBank/DDBJ whole genome shotgun (WGS) entry which is preliminary data.</text>
</comment>
<evidence type="ECO:0000256" key="1">
    <source>
        <dbReference type="SAM" id="SignalP"/>
    </source>
</evidence>
<evidence type="ECO:0000313" key="4">
    <source>
        <dbReference type="Proteomes" id="UP001145087"/>
    </source>
</evidence>
<accession>A0A9X3F8V8</accession>
<dbReference type="RefSeq" id="WP_343334841.1">
    <property type="nucleotide sequence ID" value="NZ_JAPOHD010000059.1"/>
</dbReference>
<reference evidence="3" key="1">
    <citation type="submission" date="2022-11" db="EMBL/GenBank/DDBJ databases">
        <title>Marilongibacter aestuarii gen. nov., sp. nov., isolated from tidal flat sediment.</title>
        <authorList>
            <person name="Jiayan W."/>
        </authorList>
    </citation>
    <scope>NUCLEOTIDE SEQUENCE</scope>
    <source>
        <strain evidence="3">Z1-6</strain>
    </source>
</reference>
<keyword evidence="1" id="KW-0732">Signal</keyword>
<dbReference type="Pfam" id="PF18962">
    <property type="entry name" value="Por_Secre_tail"/>
    <property type="match status" value="1"/>
</dbReference>
<feature type="signal peptide" evidence="1">
    <location>
        <begin position="1"/>
        <end position="23"/>
    </location>
</feature>